<dbReference type="GO" id="GO:0017004">
    <property type="term" value="P:cytochrome complex assembly"/>
    <property type="evidence" value="ECO:0007669"/>
    <property type="project" value="UniProtKB-KW"/>
</dbReference>
<dbReference type="GO" id="GO:0030313">
    <property type="term" value="C:cell envelope"/>
    <property type="evidence" value="ECO:0007669"/>
    <property type="project" value="UniProtKB-SubCell"/>
</dbReference>
<keyword evidence="5" id="KW-0732">Signal</keyword>
<feature type="chain" id="PRO_5014454026" description="Thioredoxin domain-containing protein" evidence="5">
    <location>
        <begin position="23"/>
        <end position="420"/>
    </location>
</feature>
<dbReference type="PROSITE" id="PS00194">
    <property type="entry name" value="THIOREDOXIN_1"/>
    <property type="match status" value="1"/>
</dbReference>
<dbReference type="SUPFAM" id="SSF52833">
    <property type="entry name" value="Thioredoxin-like"/>
    <property type="match status" value="1"/>
</dbReference>
<reference evidence="7 8" key="1">
    <citation type="submission" date="2017-03" db="EMBL/GenBank/DDBJ databases">
        <authorList>
            <person name="Afonso C.L."/>
            <person name="Miller P.J."/>
            <person name="Scott M.A."/>
            <person name="Spackman E."/>
            <person name="Goraichik I."/>
            <person name="Dimitrov K.M."/>
            <person name="Suarez D.L."/>
            <person name="Swayne D.E."/>
        </authorList>
    </citation>
    <scope>NUCLEOTIDE SEQUENCE [LARGE SCALE GENOMIC DNA]</scope>
    <source>
        <strain evidence="7 8">DNF00076</strain>
    </source>
</reference>
<proteinExistence type="predicted"/>
<dbReference type="InterPro" id="IPR050553">
    <property type="entry name" value="Thioredoxin_ResA/DsbE_sf"/>
</dbReference>
<dbReference type="Pfam" id="PF00578">
    <property type="entry name" value="AhpC-TSA"/>
    <property type="match status" value="1"/>
</dbReference>
<comment type="caution">
    <text evidence="7">The sequence shown here is derived from an EMBL/GenBank/DDBJ whole genome shotgun (WGS) entry which is preliminary data.</text>
</comment>
<dbReference type="PANTHER" id="PTHR42852">
    <property type="entry name" value="THIOL:DISULFIDE INTERCHANGE PROTEIN DSBE"/>
    <property type="match status" value="1"/>
</dbReference>
<evidence type="ECO:0000259" key="6">
    <source>
        <dbReference type="PROSITE" id="PS51352"/>
    </source>
</evidence>
<evidence type="ECO:0000256" key="4">
    <source>
        <dbReference type="ARBA" id="ARBA00023284"/>
    </source>
</evidence>
<feature type="domain" description="Thioredoxin" evidence="6">
    <location>
        <begin position="274"/>
        <end position="418"/>
    </location>
</feature>
<sequence length="420" mass="49479">MKKTLLIIFFSFIQLLSFSAQNEAKIRVIVSNDYNTEDQWVYLFEGVGNVFSIEDSVLLAKGQREFRMRANCKEPYAYCWLAFSKSGPIQPVIYLSNGDDVTVYIDRNTSLNPYTEGSKQMQELFSINGKYTEVRNKLQSLKEESLNPAYDDMKRNRLNDSINAMTHYLKLGLSFELLKTIKYPKNYWLELYQIYYLLPKNQADSVLIAAKQKFPDYEKIQLFPSYKKYPPMTDESKANQKRWLTILSEKVHIPLRPAPRPAQVNLDTIKAEKYKIGDIVADIQLPDRNGKMISLYDIKTDYVLIDFWASWCGPCRSEIRNYMLKDYNKYKEWFTIYSITLDENDKNWKDAVDFDKSGAFTHVTWKDQPNRYKLEKQFKVESIPTNFLLDKEHRIIATDLRGNDLYLKIMELTLKNKKVF</sequence>
<dbReference type="PROSITE" id="PS51352">
    <property type="entry name" value="THIOREDOXIN_2"/>
    <property type="match status" value="1"/>
</dbReference>
<keyword evidence="3" id="KW-1015">Disulfide bond</keyword>
<evidence type="ECO:0000256" key="1">
    <source>
        <dbReference type="ARBA" id="ARBA00004196"/>
    </source>
</evidence>
<keyword evidence="4" id="KW-0676">Redox-active center</keyword>
<keyword evidence="2" id="KW-0201">Cytochrome c-type biogenesis</keyword>
<accession>A0A2K0X9L0</accession>
<name>A0A2K0X9L0_9BACT</name>
<dbReference type="CDD" id="cd02966">
    <property type="entry name" value="TlpA_like_family"/>
    <property type="match status" value="1"/>
</dbReference>
<comment type="subcellular location">
    <subcellularLocation>
        <location evidence="1">Cell envelope</location>
    </subcellularLocation>
</comment>
<dbReference type="PANTHER" id="PTHR42852:SF6">
    <property type="entry name" value="THIOL:DISULFIDE INTERCHANGE PROTEIN DSBE"/>
    <property type="match status" value="1"/>
</dbReference>
<organism evidence="7 8">
    <name type="scientific">Hoylesella timonensis</name>
    <dbReference type="NCBI Taxonomy" id="386414"/>
    <lineage>
        <taxon>Bacteria</taxon>
        <taxon>Pseudomonadati</taxon>
        <taxon>Bacteroidota</taxon>
        <taxon>Bacteroidia</taxon>
        <taxon>Bacteroidales</taxon>
        <taxon>Prevotellaceae</taxon>
        <taxon>Hoylesella</taxon>
    </lineage>
</organism>
<evidence type="ECO:0000256" key="2">
    <source>
        <dbReference type="ARBA" id="ARBA00022748"/>
    </source>
</evidence>
<feature type="signal peptide" evidence="5">
    <location>
        <begin position="1"/>
        <end position="22"/>
    </location>
</feature>
<gene>
    <name evidence="7" type="ORF">BFS16_12180</name>
</gene>
<dbReference type="EMBL" id="NBAX01000014">
    <property type="protein sequence ID" value="PNP91216.1"/>
    <property type="molecule type" value="Genomic_DNA"/>
</dbReference>
<dbReference type="Proteomes" id="UP000236634">
    <property type="component" value="Unassembled WGS sequence"/>
</dbReference>
<dbReference type="InterPro" id="IPR000866">
    <property type="entry name" value="AhpC/TSA"/>
</dbReference>
<dbReference type="Gene3D" id="3.40.30.10">
    <property type="entry name" value="Glutaredoxin"/>
    <property type="match status" value="1"/>
</dbReference>
<dbReference type="InterPro" id="IPR017937">
    <property type="entry name" value="Thioredoxin_CS"/>
</dbReference>
<evidence type="ECO:0000256" key="5">
    <source>
        <dbReference type="SAM" id="SignalP"/>
    </source>
</evidence>
<evidence type="ECO:0000313" key="8">
    <source>
        <dbReference type="Proteomes" id="UP000236634"/>
    </source>
</evidence>
<dbReference type="RefSeq" id="WP_103004180.1">
    <property type="nucleotide sequence ID" value="NZ_NBAX01000014.1"/>
</dbReference>
<dbReference type="AlphaFoldDB" id="A0A2K0X9L0"/>
<evidence type="ECO:0000313" key="7">
    <source>
        <dbReference type="EMBL" id="PNP91216.1"/>
    </source>
</evidence>
<evidence type="ECO:0000256" key="3">
    <source>
        <dbReference type="ARBA" id="ARBA00023157"/>
    </source>
</evidence>
<dbReference type="InterPro" id="IPR013766">
    <property type="entry name" value="Thioredoxin_domain"/>
</dbReference>
<dbReference type="InterPro" id="IPR036249">
    <property type="entry name" value="Thioredoxin-like_sf"/>
</dbReference>
<protein>
    <recommendedName>
        <fullName evidence="6">Thioredoxin domain-containing protein</fullName>
    </recommendedName>
</protein>